<reference evidence="2" key="1">
    <citation type="journal article" date="2014" name="Genome Announc.">
        <title>De novo whole-genome sequence and genome annotation of Lichtheimia ramosa.</title>
        <authorList>
            <person name="Linde J."/>
            <person name="Schwartze V."/>
            <person name="Binder U."/>
            <person name="Lass-Florl C."/>
            <person name="Voigt K."/>
            <person name="Horn F."/>
        </authorList>
    </citation>
    <scope>NUCLEOTIDE SEQUENCE</scope>
    <source>
        <strain evidence="2">JMRC FSU:6197</strain>
    </source>
</reference>
<feature type="transmembrane region" description="Helical" evidence="1">
    <location>
        <begin position="12"/>
        <end position="31"/>
    </location>
</feature>
<evidence type="ECO:0000313" key="2">
    <source>
        <dbReference type="EMBL" id="CDS07502.1"/>
    </source>
</evidence>
<organism evidence="2">
    <name type="scientific">Lichtheimia ramosa</name>
    <dbReference type="NCBI Taxonomy" id="688394"/>
    <lineage>
        <taxon>Eukaryota</taxon>
        <taxon>Fungi</taxon>
        <taxon>Fungi incertae sedis</taxon>
        <taxon>Mucoromycota</taxon>
        <taxon>Mucoromycotina</taxon>
        <taxon>Mucoromycetes</taxon>
        <taxon>Mucorales</taxon>
        <taxon>Lichtheimiaceae</taxon>
        <taxon>Lichtheimia</taxon>
    </lineage>
</organism>
<dbReference type="OrthoDB" id="10346519at2759"/>
<feature type="transmembrane region" description="Helical" evidence="1">
    <location>
        <begin position="78"/>
        <end position="99"/>
    </location>
</feature>
<name>A0A077WLU0_9FUNG</name>
<feature type="transmembrane region" description="Helical" evidence="1">
    <location>
        <begin position="190"/>
        <end position="209"/>
    </location>
</feature>
<proteinExistence type="predicted"/>
<keyword evidence="1" id="KW-1133">Transmembrane helix</keyword>
<accession>A0A077WLU0</accession>
<dbReference type="EMBL" id="LK023324">
    <property type="protein sequence ID" value="CDS07502.1"/>
    <property type="molecule type" value="Genomic_DNA"/>
</dbReference>
<evidence type="ECO:0000256" key="1">
    <source>
        <dbReference type="SAM" id="Phobius"/>
    </source>
</evidence>
<sequence>MWDIASVIGLNVPIAIFSGITLFWSIALLVIDDKRQRYAIRHILVVIASCLLFIGALFDLNADAVDQWAASSRTGFTVPLVCFMIARAIAWCIYFETLRTTALPGSMHSQSVFFISIIVAYIWTGVMILTSILWSTTFASYGQAGNVDLQAAFIISTFGLLIFLILGIILQRDIILKTPSTLQFRASLGAYALMMVLITAGELPISVFYCNHTYISDTIVLIEYAFSTLMICLALVLACASASIWVWRYDPTQVPVDEPKDRIQKSS</sequence>
<keyword evidence="1" id="KW-0812">Transmembrane</keyword>
<dbReference type="AlphaFoldDB" id="A0A077WLU0"/>
<keyword evidence="1" id="KW-0472">Membrane</keyword>
<gene>
    <name evidence="2" type="ORF">LRAMOSA01451</name>
</gene>
<feature type="transmembrane region" description="Helical" evidence="1">
    <location>
        <begin position="221"/>
        <end position="247"/>
    </location>
</feature>
<feature type="transmembrane region" description="Helical" evidence="1">
    <location>
        <begin position="149"/>
        <end position="170"/>
    </location>
</feature>
<feature type="transmembrane region" description="Helical" evidence="1">
    <location>
        <begin position="38"/>
        <end position="58"/>
    </location>
</feature>
<feature type="transmembrane region" description="Helical" evidence="1">
    <location>
        <begin position="111"/>
        <end position="134"/>
    </location>
</feature>
<protein>
    <submittedName>
        <fullName evidence="2">Uncharacterized protein</fullName>
    </submittedName>
</protein>